<dbReference type="PANTHER" id="PTHR31350:SF27">
    <property type="entry name" value="HEMIMETHYLATED DNA-BINDING DOMAIN-CONTAINING PROTEIN"/>
    <property type="match status" value="1"/>
</dbReference>
<dbReference type="Pfam" id="PF13369">
    <property type="entry name" value="Transglut_core2"/>
    <property type="match status" value="1"/>
</dbReference>
<dbReference type="AlphaFoldDB" id="A0A0C3BQA9"/>
<dbReference type="STRING" id="765440.A0A0C3BQA9"/>
<dbReference type="GO" id="GO:0003677">
    <property type="term" value="F:DNA binding"/>
    <property type="evidence" value="ECO:0007669"/>
    <property type="project" value="InterPro"/>
</dbReference>
<accession>A0A0C3BQA9</accession>
<evidence type="ECO:0000313" key="2">
    <source>
        <dbReference type="EMBL" id="KIM88673.1"/>
    </source>
</evidence>
<dbReference type="SMART" id="SM00992">
    <property type="entry name" value="YccV-like"/>
    <property type="match status" value="1"/>
</dbReference>
<dbReference type="PANTHER" id="PTHR31350">
    <property type="entry name" value="SI:DKEY-261L7.2"/>
    <property type="match status" value="1"/>
</dbReference>
<organism evidence="2 3">
    <name type="scientific">Piloderma croceum (strain F 1598)</name>
    <dbReference type="NCBI Taxonomy" id="765440"/>
    <lineage>
        <taxon>Eukaryota</taxon>
        <taxon>Fungi</taxon>
        <taxon>Dikarya</taxon>
        <taxon>Basidiomycota</taxon>
        <taxon>Agaricomycotina</taxon>
        <taxon>Agaricomycetes</taxon>
        <taxon>Agaricomycetidae</taxon>
        <taxon>Atheliales</taxon>
        <taxon>Atheliaceae</taxon>
        <taxon>Piloderma</taxon>
    </lineage>
</organism>
<sequence>MSWPWLPLDIYVHIFNQLPVSVDGDESSTRILSNCCQTNSQVRGAAILPSIWEPHYGARYTHADPQRELARKEKHNNDWRMMFYDRRRLDRLAVKLLDGIIEERSDRTSRARKLCSLSHDVWNALDFEARCAVPEIFCTHGDEKTGVPASYPLTRRYWARKVQGVIVRHSAIGLWAHLRLQGPDGVLSFEEVLAGLSAFFDHASAEIITQLDALASQCREHLIAAGHSLDVENMNGIGLAGICTNICSFMRSQGFDAAGQNFHHLFNHFPHRFLSTHRKTIPLSLVYVFVAIARRLGIAASPTDFPHRVMAHVSSPNPDVSDMYVDVYGSSTKAILSANVDVPRLLLQAGISPTSMLRYIVPSPAAPMLLRAARNILSSLRLLLHGATEVSEAHCQAAMYASYCVNILFMNDDEDIHHLVNHLSDFPLDLGPVLYDTFAPLLQPRRAQVLMDDCKEAIASEEVSGKPPNKRSGTFQHVKYFVGMVFEHAIQGYLGCIKGWEPMCMASEDWIVQMDVDSLPRGRHQPFYHVYALTGPPERYVAEDNIRPLSLTPLMARDFVDTIPQVSRYFDDAEVKETGLSRMHPSPESQLEYPDDDDFATTWSLTQ</sequence>
<reference evidence="2 3" key="1">
    <citation type="submission" date="2014-04" db="EMBL/GenBank/DDBJ databases">
        <authorList>
            <consortium name="DOE Joint Genome Institute"/>
            <person name="Kuo A."/>
            <person name="Tarkka M."/>
            <person name="Buscot F."/>
            <person name="Kohler A."/>
            <person name="Nagy L.G."/>
            <person name="Floudas D."/>
            <person name="Copeland A."/>
            <person name="Barry K.W."/>
            <person name="Cichocki N."/>
            <person name="Veneault-Fourrey C."/>
            <person name="LaButti K."/>
            <person name="Lindquist E.A."/>
            <person name="Lipzen A."/>
            <person name="Lundell T."/>
            <person name="Morin E."/>
            <person name="Murat C."/>
            <person name="Sun H."/>
            <person name="Tunlid A."/>
            <person name="Henrissat B."/>
            <person name="Grigoriev I.V."/>
            <person name="Hibbett D.S."/>
            <person name="Martin F."/>
            <person name="Nordberg H.P."/>
            <person name="Cantor M.N."/>
            <person name="Hua S.X."/>
        </authorList>
    </citation>
    <scope>NUCLEOTIDE SEQUENCE [LARGE SCALE GENOMIC DNA]</scope>
    <source>
        <strain evidence="2 3">F 1598</strain>
    </source>
</reference>
<dbReference type="NCBIfam" id="TIGR02097">
    <property type="entry name" value="yccV"/>
    <property type="match status" value="1"/>
</dbReference>
<evidence type="ECO:0000313" key="3">
    <source>
        <dbReference type="Proteomes" id="UP000054166"/>
    </source>
</evidence>
<dbReference type="InterPro" id="IPR032698">
    <property type="entry name" value="SirB1_N"/>
</dbReference>
<protein>
    <recommendedName>
        <fullName evidence="1">Hemimethylated DNA-binding domain-containing protein</fullName>
    </recommendedName>
</protein>
<dbReference type="InParanoid" id="A0A0C3BQA9"/>
<dbReference type="EMBL" id="KN832976">
    <property type="protein sequence ID" value="KIM88673.1"/>
    <property type="molecule type" value="Genomic_DNA"/>
</dbReference>
<dbReference type="Proteomes" id="UP000054166">
    <property type="component" value="Unassembled WGS sequence"/>
</dbReference>
<feature type="domain" description="Hemimethylated DNA-binding" evidence="1">
    <location>
        <begin position="477"/>
        <end position="584"/>
    </location>
</feature>
<dbReference type="Gene3D" id="2.30.30.390">
    <property type="entry name" value="Hemimethylated DNA-binding domain"/>
    <property type="match status" value="1"/>
</dbReference>
<reference evidence="3" key="2">
    <citation type="submission" date="2015-01" db="EMBL/GenBank/DDBJ databases">
        <title>Evolutionary Origins and Diversification of the Mycorrhizal Mutualists.</title>
        <authorList>
            <consortium name="DOE Joint Genome Institute"/>
            <consortium name="Mycorrhizal Genomics Consortium"/>
            <person name="Kohler A."/>
            <person name="Kuo A."/>
            <person name="Nagy L.G."/>
            <person name="Floudas D."/>
            <person name="Copeland A."/>
            <person name="Barry K.W."/>
            <person name="Cichocki N."/>
            <person name="Veneault-Fourrey C."/>
            <person name="LaButti K."/>
            <person name="Lindquist E.A."/>
            <person name="Lipzen A."/>
            <person name="Lundell T."/>
            <person name="Morin E."/>
            <person name="Murat C."/>
            <person name="Riley R."/>
            <person name="Ohm R."/>
            <person name="Sun H."/>
            <person name="Tunlid A."/>
            <person name="Henrissat B."/>
            <person name="Grigoriev I.V."/>
            <person name="Hibbett D.S."/>
            <person name="Martin F."/>
        </authorList>
    </citation>
    <scope>NUCLEOTIDE SEQUENCE [LARGE SCALE GENOMIC DNA]</scope>
    <source>
        <strain evidence="3">F 1598</strain>
    </source>
</reference>
<name>A0A0C3BQA9_PILCF</name>
<keyword evidence="3" id="KW-1185">Reference proteome</keyword>
<dbReference type="OrthoDB" id="28868at2759"/>
<evidence type="ECO:0000259" key="1">
    <source>
        <dbReference type="SMART" id="SM00992"/>
    </source>
</evidence>
<dbReference type="SUPFAM" id="SSF141255">
    <property type="entry name" value="YccV-like"/>
    <property type="match status" value="1"/>
</dbReference>
<proteinExistence type="predicted"/>
<dbReference type="InterPro" id="IPR036623">
    <property type="entry name" value="Hemimethylated_DNA-bd_sf"/>
</dbReference>
<dbReference type="Pfam" id="PF08755">
    <property type="entry name" value="YccV-like"/>
    <property type="match status" value="1"/>
</dbReference>
<dbReference type="InterPro" id="IPR011722">
    <property type="entry name" value="Hemimethylated_DNA-bd_dom"/>
</dbReference>
<gene>
    <name evidence="2" type="ORF">PILCRDRAFT_2869</name>
</gene>
<dbReference type="HOGENOM" id="CLU_020266_1_0_1"/>